<proteinExistence type="predicted"/>
<name>A0A1E7FE00_9STRA</name>
<evidence type="ECO:0008006" key="3">
    <source>
        <dbReference type="Google" id="ProtNLM"/>
    </source>
</evidence>
<dbReference type="OrthoDB" id="496981at2759"/>
<dbReference type="Gene3D" id="3.40.50.1240">
    <property type="entry name" value="Phosphoglycerate mutase-like"/>
    <property type="match status" value="1"/>
</dbReference>
<dbReference type="Proteomes" id="UP000095751">
    <property type="component" value="Unassembled WGS sequence"/>
</dbReference>
<gene>
    <name evidence="1" type="ORF">FRACYDRAFT_239004</name>
</gene>
<accession>A0A1E7FE00</accession>
<protein>
    <recommendedName>
        <fullName evidence="3">Phosphoglycerate mutase-like protein</fullName>
    </recommendedName>
</protein>
<dbReference type="AlphaFoldDB" id="A0A1E7FE00"/>
<evidence type="ECO:0000313" key="2">
    <source>
        <dbReference type="Proteomes" id="UP000095751"/>
    </source>
</evidence>
<evidence type="ECO:0000313" key="1">
    <source>
        <dbReference type="EMBL" id="OEU16410.1"/>
    </source>
</evidence>
<organism evidence="1 2">
    <name type="scientific">Fragilariopsis cylindrus CCMP1102</name>
    <dbReference type="NCBI Taxonomy" id="635003"/>
    <lineage>
        <taxon>Eukaryota</taxon>
        <taxon>Sar</taxon>
        <taxon>Stramenopiles</taxon>
        <taxon>Ochrophyta</taxon>
        <taxon>Bacillariophyta</taxon>
        <taxon>Bacillariophyceae</taxon>
        <taxon>Bacillariophycidae</taxon>
        <taxon>Bacillariales</taxon>
        <taxon>Bacillariaceae</taxon>
        <taxon>Fragilariopsis</taxon>
    </lineage>
</organism>
<dbReference type="InterPro" id="IPR029033">
    <property type="entry name" value="His_PPase_superfam"/>
</dbReference>
<sequence length="251" mass="28008">MSSFFFSPTPTIAAIPPLDGDDTNTLPKKKITVYLIRHAETEENVKMDGLREVGNSIYGCRVPSSKDLSSSLSFLGGVVKGDTDSDLSQNGKEQINELFQIMDSDKKNSNNVNSVIEIIDVIGHSPLARTKETCYGVFGLNNIDDDSNEDKNNVVELSCLEEVTPWETAVSGRRNTVHKRIGELKDWIESQQDATSIALVGHSEYFMIMLGVSRSEKFQNCDVWKVDYEYGGTWSNLELKHRLNSSKPMGF</sequence>
<dbReference type="InParanoid" id="A0A1E7FE00"/>
<reference evidence="1 2" key="1">
    <citation type="submission" date="2016-09" db="EMBL/GenBank/DDBJ databases">
        <title>Extensive genetic diversity and differential bi-allelic expression allows diatom success in the polar Southern Ocean.</title>
        <authorList>
            <consortium name="DOE Joint Genome Institute"/>
            <person name="Mock T."/>
            <person name="Otillar R.P."/>
            <person name="Strauss J."/>
            <person name="Dupont C."/>
            <person name="Frickenhaus S."/>
            <person name="Maumus F."/>
            <person name="Mcmullan M."/>
            <person name="Sanges R."/>
            <person name="Schmutz J."/>
            <person name="Toseland A."/>
            <person name="Valas R."/>
            <person name="Veluchamy A."/>
            <person name="Ward B.J."/>
            <person name="Allen A."/>
            <person name="Barry K."/>
            <person name="Falciatore A."/>
            <person name="Ferrante M."/>
            <person name="Fortunato A.E."/>
            <person name="Gloeckner G."/>
            <person name="Gruber A."/>
            <person name="Hipkin R."/>
            <person name="Janech M."/>
            <person name="Kroth P."/>
            <person name="Leese F."/>
            <person name="Lindquist E."/>
            <person name="Lyon B.R."/>
            <person name="Martin J."/>
            <person name="Mayer C."/>
            <person name="Parker M."/>
            <person name="Quesneville H."/>
            <person name="Raymond J."/>
            <person name="Uhlig C."/>
            <person name="Valentin K.U."/>
            <person name="Worden A.Z."/>
            <person name="Armbrust E.V."/>
            <person name="Bowler C."/>
            <person name="Green B."/>
            <person name="Moulton V."/>
            <person name="Van Oosterhout C."/>
            <person name="Grigoriev I."/>
        </authorList>
    </citation>
    <scope>NUCLEOTIDE SEQUENCE [LARGE SCALE GENOMIC DNA]</scope>
    <source>
        <strain evidence="1 2">CCMP1102</strain>
    </source>
</reference>
<keyword evidence="2" id="KW-1185">Reference proteome</keyword>
<dbReference type="EMBL" id="KV784358">
    <property type="protein sequence ID" value="OEU16410.1"/>
    <property type="molecule type" value="Genomic_DNA"/>
</dbReference>
<dbReference type="KEGG" id="fcy:FRACYDRAFT_239004"/>
<dbReference type="SUPFAM" id="SSF53254">
    <property type="entry name" value="Phosphoglycerate mutase-like"/>
    <property type="match status" value="1"/>
</dbReference>